<evidence type="ECO:0000313" key="4">
    <source>
        <dbReference type="EMBL" id="MFC6770034.1"/>
    </source>
</evidence>
<feature type="region of interest" description="Disordered" evidence="1">
    <location>
        <begin position="345"/>
        <end position="374"/>
    </location>
</feature>
<evidence type="ECO:0000256" key="2">
    <source>
        <dbReference type="SAM" id="Phobius"/>
    </source>
</evidence>
<keyword evidence="5" id="KW-1185">Reference proteome</keyword>
<dbReference type="AlphaFoldDB" id="A0ABD5SYK3"/>
<keyword evidence="2" id="KW-1133">Transmembrane helix</keyword>
<dbReference type="Proteomes" id="UP001596274">
    <property type="component" value="Unassembled WGS sequence"/>
</dbReference>
<feature type="domain" description="TraC-like" evidence="3">
    <location>
        <begin position="112"/>
        <end position="329"/>
    </location>
</feature>
<keyword evidence="2" id="KW-0472">Membrane</keyword>
<dbReference type="Pfam" id="PF26593">
    <property type="entry name" value="TraC-like"/>
    <property type="match status" value="1"/>
</dbReference>
<name>A0ABD5SYK3_9EURY</name>
<proteinExistence type="predicted"/>
<reference evidence="4 5" key="1">
    <citation type="journal article" date="2019" name="Int. J. Syst. Evol. Microbiol.">
        <title>The Global Catalogue of Microorganisms (GCM) 10K type strain sequencing project: providing services to taxonomists for standard genome sequencing and annotation.</title>
        <authorList>
            <consortium name="The Broad Institute Genomics Platform"/>
            <consortium name="The Broad Institute Genome Sequencing Center for Infectious Disease"/>
            <person name="Wu L."/>
            <person name="Ma J."/>
        </authorList>
    </citation>
    <scope>NUCLEOTIDE SEQUENCE [LARGE SCALE GENOMIC DNA]</scope>
    <source>
        <strain evidence="4 5">PJ61</strain>
    </source>
</reference>
<feature type="transmembrane region" description="Helical" evidence="2">
    <location>
        <begin position="9"/>
        <end position="26"/>
    </location>
</feature>
<evidence type="ECO:0000313" key="5">
    <source>
        <dbReference type="Proteomes" id="UP001596274"/>
    </source>
</evidence>
<organism evidence="4 5">
    <name type="scientific">Halorubrum pallidum</name>
    <dbReference type="NCBI Taxonomy" id="1526114"/>
    <lineage>
        <taxon>Archaea</taxon>
        <taxon>Methanobacteriati</taxon>
        <taxon>Methanobacteriota</taxon>
        <taxon>Stenosarchaea group</taxon>
        <taxon>Halobacteria</taxon>
        <taxon>Halobacteriales</taxon>
        <taxon>Haloferacaceae</taxon>
        <taxon>Halorubrum</taxon>
    </lineage>
</organism>
<gene>
    <name evidence="4" type="ORF">ACFQDD_00595</name>
</gene>
<dbReference type="EMBL" id="JBHSWT010000012">
    <property type="protein sequence ID" value="MFC6770034.1"/>
    <property type="molecule type" value="Genomic_DNA"/>
</dbReference>
<dbReference type="InterPro" id="IPR058596">
    <property type="entry name" value="TraC-like_dom"/>
</dbReference>
<feature type="transmembrane region" description="Helical" evidence="2">
    <location>
        <begin position="32"/>
        <end position="49"/>
    </location>
</feature>
<keyword evidence="2" id="KW-0812">Transmembrane</keyword>
<comment type="caution">
    <text evidence="4">The sequence shown here is derived from an EMBL/GenBank/DDBJ whole genome shotgun (WGS) entry which is preliminary data.</text>
</comment>
<protein>
    <recommendedName>
        <fullName evidence="3">TraC-like domain-containing protein</fullName>
    </recommendedName>
</protein>
<accession>A0ABD5SYK3</accession>
<evidence type="ECO:0000256" key="1">
    <source>
        <dbReference type="SAM" id="MobiDB-lite"/>
    </source>
</evidence>
<sequence length="374" mass="41468">MPLVGWKKSTVIFVGVFIGIGFAVGGNLSDALSVPIMILSGFVGLIVAYSTPSHLSVWKALSHARSYLMQPKYIYEAGTATTGDDRNEGGVVSYTPLKPDTRTQDLTNVEMALSGSGAVLTDNDMVETMIEVDGDNMDFAENSEWASKQSLAADFADQNVKNGIKVHATTQQFQFDEIMERLERRIDDGLGEDIEQENGEVRSKRGARALLRDYYENRPEEIETRGTQEVRYFIVVSVSRSDILEQYGDEEAPVESASTLPVVGWLIRRVASTDSTSMSEQEIRQEMLQRLDERVNSVMNDLVIQTPGYDPERLTAAEIMIVLARLFNGNKAELNQVESTIETPTVVGSSRRDDSSDEWDDLGDVSLRAEGETQ</sequence>
<evidence type="ECO:0000259" key="3">
    <source>
        <dbReference type="Pfam" id="PF26593"/>
    </source>
</evidence>